<dbReference type="InterPro" id="IPR011009">
    <property type="entry name" value="Kinase-like_dom_sf"/>
</dbReference>
<evidence type="ECO:0000256" key="7">
    <source>
        <dbReference type="ARBA" id="ARBA00047899"/>
    </source>
</evidence>
<protein>
    <recommendedName>
        <fullName evidence="1">non-specific serine/threonine protein kinase</fullName>
        <ecNumber evidence="1">2.7.11.1</ecNumber>
    </recommendedName>
</protein>
<dbReference type="InterPro" id="IPR000719">
    <property type="entry name" value="Prot_kinase_dom"/>
</dbReference>
<evidence type="ECO:0000256" key="4">
    <source>
        <dbReference type="ARBA" id="ARBA00022741"/>
    </source>
</evidence>
<dbReference type="OrthoDB" id="541276at2759"/>
<proteinExistence type="inferred from homology"/>
<dbReference type="PROSITE" id="PS00108">
    <property type="entry name" value="PROTEIN_KINASE_ST"/>
    <property type="match status" value="1"/>
</dbReference>
<dbReference type="SMART" id="SM00220">
    <property type="entry name" value="S_TKc"/>
    <property type="match status" value="1"/>
</dbReference>
<dbReference type="EMBL" id="LT598454">
    <property type="protein sequence ID" value="SCU85172.1"/>
    <property type="molecule type" value="Genomic_DNA"/>
</dbReference>
<dbReference type="AlphaFoldDB" id="A0A1G4J5T5"/>
<evidence type="ECO:0000256" key="2">
    <source>
        <dbReference type="ARBA" id="ARBA00022527"/>
    </source>
</evidence>
<dbReference type="Gene3D" id="3.30.200.20">
    <property type="entry name" value="Phosphorylase Kinase, domain 1"/>
    <property type="match status" value="1"/>
</dbReference>
<dbReference type="EC" id="2.7.11.1" evidence="1"/>
<evidence type="ECO:0000256" key="5">
    <source>
        <dbReference type="ARBA" id="ARBA00022777"/>
    </source>
</evidence>
<name>A0A1G4J5T5_9SACH</name>
<dbReference type="InterPro" id="IPR008271">
    <property type="entry name" value="Ser/Thr_kinase_AS"/>
</dbReference>
<evidence type="ECO:0000256" key="1">
    <source>
        <dbReference type="ARBA" id="ARBA00012513"/>
    </source>
</evidence>
<comment type="similarity">
    <text evidence="10">Belongs to the protein kinase superfamily.</text>
</comment>
<sequence length="478" mass="53629">MLTNCEINNFKLTRQIGSGAYGLVFHAVDLITENEYAIKAVVKDGSSNGTGGSDTAGPESDIKRSTMLQTQLYYYFKSFQNQIFLPTVDLDSIFALDSSQLKRAPHFREIVMHLRVHAHANVVTIHQVLESPLATFLVLDYCPRDLFTSIVDHQHFAKDPLLVKRVFLQLCSVLQHCHARGIYHCDIKPENILLDDHDNVYVCDFGLSTESPQLPANVCLGSSYYMAPERLSCPTSLKSSGPSGSTTDECSSQRSSSSTPSPPLFPTWAGDVWSVGIILINLTCIRNPWLKANQSEDSTFSYFVKDPQVLLKILPVSQQLYQILKDILRLDPATRASLDSIMDRVAHCTSFTTFGPLSEVASLDEIDQERFLSNPRALRIKQMLQNYHSDEEPAHFGPQMENDSEVTSEEEGYCQLFNGQFASTGIIGDKPLNFRKNQQQLQERGVPFELGINKLNLTKNASVMTNYSCHTGWPPQYR</sequence>
<feature type="domain" description="Protein kinase" evidence="12">
    <location>
        <begin position="10"/>
        <end position="352"/>
    </location>
</feature>
<dbReference type="Gene3D" id="1.10.510.10">
    <property type="entry name" value="Transferase(Phosphotransferase) domain 1"/>
    <property type="match status" value="1"/>
</dbReference>
<keyword evidence="5" id="KW-0418">Kinase</keyword>
<organism evidence="13 14">
    <name type="scientific">Lachancea dasiensis</name>
    <dbReference type="NCBI Taxonomy" id="1072105"/>
    <lineage>
        <taxon>Eukaryota</taxon>
        <taxon>Fungi</taxon>
        <taxon>Dikarya</taxon>
        <taxon>Ascomycota</taxon>
        <taxon>Saccharomycotina</taxon>
        <taxon>Saccharomycetes</taxon>
        <taxon>Saccharomycetales</taxon>
        <taxon>Saccharomycetaceae</taxon>
        <taxon>Lachancea</taxon>
    </lineage>
</organism>
<evidence type="ECO:0000259" key="12">
    <source>
        <dbReference type="PROSITE" id="PS50011"/>
    </source>
</evidence>
<reference evidence="13 14" key="1">
    <citation type="submission" date="2016-03" db="EMBL/GenBank/DDBJ databases">
        <authorList>
            <person name="Devillers H."/>
        </authorList>
    </citation>
    <scope>NUCLEOTIDE SEQUENCE [LARGE SCALE GENOMIC DNA]</scope>
    <source>
        <strain evidence="13">CBS 10888</strain>
    </source>
</reference>
<keyword evidence="6 9" id="KW-0067">ATP-binding</keyword>
<accession>A0A1G4J5T5</accession>
<dbReference type="PANTHER" id="PTHR43895:SF32">
    <property type="entry name" value="SERINE_THREONINE-PROTEIN KINASE CHK1"/>
    <property type="match status" value="1"/>
</dbReference>
<feature type="compositionally biased region" description="Low complexity" evidence="11">
    <location>
        <begin position="245"/>
        <end position="259"/>
    </location>
</feature>
<keyword evidence="14" id="KW-1185">Reference proteome</keyword>
<dbReference type="Proteomes" id="UP000190274">
    <property type="component" value="Chromosome D"/>
</dbReference>
<dbReference type="PROSITE" id="PS00107">
    <property type="entry name" value="PROTEIN_KINASE_ATP"/>
    <property type="match status" value="1"/>
</dbReference>
<keyword evidence="4 9" id="KW-0547">Nucleotide-binding</keyword>
<dbReference type="GO" id="GO:0004674">
    <property type="term" value="F:protein serine/threonine kinase activity"/>
    <property type="evidence" value="ECO:0007669"/>
    <property type="project" value="UniProtKB-KW"/>
</dbReference>
<feature type="binding site" evidence="9">
    <location>
        <position position="43"/>
    </location>
    <ligand>
        <name>ATP</name>
        <dbReference type="ChEBI" id="CHEBI:30616"/>
    </ligand>
</feature>
<dbReference type="PROSITE" id="PS50011">
    <property type="entry name" value="PROTEIN_KINASE_DOM"/>
    <property type="match status" value="1"/>
</dbReference>
<comment type="catalytic activity">
    <reaction evidence="7">
        <text>L-threonyl-[protein] + ATP = O-phospho-L-threonyl-[protein] + ADP + H(+)</text>
        <dbReference type="Rhea" id="RHEA:46608"/>
        <dbReference type="Rhea" id="RHEA-COMP:11060"/>
        <dbReference type="Rhea" id="RHEA-COMP:11605"/>
        <dbReference type="ChEBI" id="CHEBI:15378"/>
        <dbReference type="ChEBI" id="CHEBI:30013"/>
        <dbReference type="ChEBI" id="CHEBI:30616"/>
        <dbReference type="ChEBI" id="CHEBI:61977"/>
        <dbReference type="ChEBI" id="CHEBI:456216"/>
        <dbReference type="EC" id="2.7.11.1"/>
    </reaction>
</comment>
<dbReference type="Pfam" id="PF00069">
    <property type="entry name" value="Pkinase"/>
    <property type="match status" value="1"/>
</dbReference>
<keyword evidence="3" id="KW-0808">Transferase</keyword>
<keyword evidence="2 10" id="KW-0723">Serine/threonine-protein kinase</keyword>
<feature type="region of interest" description="Disordered" evidence="11">
    <location>
        <begin position="236"/>
        <end position="263"/>
    </location>
</feature>
<dbReference type="GO" id="GO:0007165">
    <property type="term" value="P:signal transduction"/>
    <property type="evidence" value="ECO:0007669"/>
    <property type="project" value="TreeGrafter"/>
</dbReference>
<dbReference type="STRING" id="1266660.A0A1G4J5T5"/>
<evidence type="ECO:0000256" key="6">
    <source>
        <dbReference type="ARBA" id="ARBA00022840"/>
    </source>
</evidence>
<evidence type="ECO:0000256" key="10">
    <source>
        <dbReference type="RuleBase" id="RU000304"/>
    </source>
</evidence>
<dbReference type="GO" id="GO:0005524">
    <property type="term" value="F:ATP binding"/>
    <property type="evidence" value="ECO:0007669"/>
    <property type="project" value="UniProtKB-UniRule"/>
</dbReference>
<evidence type="ECO:0000256" key="8">
    <source>
        <dbReference type="ARBA" id="ARBA00048679"/>
    </source>
</evidence>
<gene>
    <name evidence="13" type="ORF">LADA_0D06062G</name>
</gene>
<comment type="catalytic activity">
    <reaction evidence="8">
        <text>L-seryl-[protein] + ATP = O-phospho-L-seryl-[protein] + ADP + H(+)</text>
        <dbReference type="Rhea" id="RHEA:17989"/>
        <dbReference type="Rhea" id="RHEA-COMP:9863"/>
        <dbReference type="Rhea" id="RHEA-COMP:11604"/>
        <dbReference type="ChEBI" id="CHEBI:15378"/>
        <dbReference type="ChEBI" id="CHEBI:29999"/>
        <dbReference type="ChEBI" id="CHEBI:30616"/>
        <dbReference type="ChEBI" id="CHEBI:83421"/>
        <dbReference type="ChEBI" id="CHEBI:456216"/>
        <dbReference type="EC" id="2.7.11.1"/>
    </reaction>
</comment>
<dbReference type="SUPFAM" id="SSF56112">
    <property type="entry name" value="Protein kinase-like (PK-like)"/>
    <property type="match status" value="1"/>
</dbReference>
<evidence type="ECO:0000313" key="13">
    <source>
        <dbReference type="EMBL" id="SCU85172.1"/>
    </source>
</evidence>
<evidence type="ECO:0000256" key="9">
    <source>
        <dbReference type="PROSITE-ProRule" id="PRU10141"/>
    </source>
</evidence>
<evidence type="ECO:0000256" key="11">
    <source>
        <dbReference type="SAM" id="MobiDB-lite"/>
    </source>
</evidence>
<dbReference type="PANTHER" id="PTHR43895">
    <property type="entry name" value="CALCIUM/CALMODULIN-DEPENDENT PROTEIN KINASE KINASE-RELATED"/>
    <property type="match status" value="1"/>
</dbReference>
<evidence type="ECO:0000256" key="3">
    <source>
        <dbReference type="ARBA" id="ARBA00022679"/>
    </source>
</evidence>
<dbReference type="InterPro" id="IPR017441">
    <property type="entry name" value="Protein_kinase_ATP_BS"/>
</dbReference>
<evidence type="ECO:0000313" key="14">
    <source>
        <dbReference type="Proteomes" id="UP000190274"/>
    </source>
</evidence>